<dbReference type="EMBL" id="JAULSV010000002">
    <property type="protein sequence ID" value="KAK0652475.1"/>
    <property type="molecule type" value="Genomic_DNA"/>
</dbReference>
<name>A0AA40CV23_9PEZI</name>
<dbReference type="AlphaFoldDB" id="A0AA40CV23"/>
<evidence type="ECO:0000313" key="3">
    <source>
        <dbReference type="EMBL" id="KAK0652475.1"/>
    </source>
</evidence>
<organism evidence="3 4">
    <name type="scientific">Cercophora newfieldiana</name>
    <dbReference type="NCBI Taxonomy" id="92897"/>
    <lineage>
        <taxon>Eukaryota</taxon>
        <taxon>Fungi</taxon>
        <taxon>Dikarya</taxon>
        <taxon>Ascomycota</taxon>
        <taxon>Pezizomycotina</taxon>
        <taxon>Sordariomycetes</taxon>
        <taxon>Sordariomycetidae</taxon>
        <taxon>Sordariales</taxon>
        <taxon>Lasiosphaeriaceae</taxon>
        <taxon>Cercophora</taxon>
    </lineage>
</organism>
<evidence type="ECO:0000313" key="4">
    <source>
        <dbReference type="Proteomes" id="UP001174936"/>
    </source>
</evidence>
<reference evidence="3" key="1">
    <citation type="submission" date="2023-06" db="EMBL/GenBank/DDBJ databases">
        <title>Genome-scale phylogeny and comparative genomics of the fungal order Sordariales.</title>
        <authorList>
            <consortium name="Lawrence Berkeley National Laboratory"/>
            <person name="Hensen N."/>
            <person name="Bonometti L."/>
            <person name="Westerberg I."/>
            <person name="Brannstrom I.O."/>
            <person name="Guillou S."/>
            <person name="Cros-Aarteil S."/>
            <person name="Calhoun S."/>
            <person name="Haridas S."/>
            <person name="Kuo A."/>
            <person name="Mondo S."/>
            <person name="Pangilinan J."/>
            <person name="Riley R."/>
            <person name="Labutti K."/>
            <person name="Andreopoulos B."/>
            <person name="Lipzen A."/>
            <person name="Chen C."/>
            <person name="Yanf M."/>
            <person name="Daum C."/>
            <person name="Ng V."/>
            <person name="Clum A."/>
            <person name="Steindorff A."/>
            <person name="Ohm R."/>
            <person name="Martin F."/>
            <person name="Silar P."/>
            <person name="Natvig D."/>
            <person name="Lalanne C."/>
            <person name="Gautier V."/>
            <person name="Ament-Velasquez S.L."/>
            <person name="Kruys A."/>
            <person name="Hutchinson M.I."/>
            <person name="Powell A.J."/>
            <person name="Barry K."/>
            <person name="Miller A.N."/>
            <person name="Grigoriev I.V."/>
            <person name="Debuchy R."/>
            <person name="Gladieux P."/>
            <person name="Thoren M.H."/>
            <person name="Johannesson H."/>
        </authorList>
    </citation>
    <scope>NUCLEOTIDE SEQUENCE</scope>
    <source>
        <strain evidence="3">SMH2532-1</strain>
    </source>
</reference>
<keyword evidence="2" id="KW-0472">Membrane</keyword>
<keyword evidence="2" id="KW-1133">Transmembrane helix</keyword>
<feature type="compositionally biased region" description="Low complexity" evidence="1">
    <location>
        <begin position="243"/>
        <end position="255"/>
    </location>
</feature>
<keyword evidence="4" id="KW-1185">Reference proteome</keyword>
<dbReference type="Proteomes" id="UP001174936">
    <property type="component" value="Unassembled WGS sequence"/>
</dbReference>
<accession>A0AA40CV23</accession>
<feature type="transmembrane region" description="Helical" evidence="2">
    <location>
        <begin position="186"/>
        <end position="211"/>
    </location>
</feature>
<feature type="compositionally biased region" description="Polar residues" evidence="1">
    <location>
        <begin position="227"/>
        <end position="236"/>
    </location>
</feature>
<protein>
    <submittedName>
        <fullName evidence="3">Uncharacterized protein</fullName>
    </submittedName>
</protein>
<feature type="region of interest" description="Disordered" evidence="1">
    <location>
        <begin position="227"/>
        <end position="258"/>
    </location>
</feature>
<keyword evidence="2" id="KW-0812">Transmembrane</keyword>
<evidence type="ECO:0000256" key="2">
    <source>
        <dbReference type="SAM" id="Phobius"/>
    </source>
</evidence>
<evidence type="ECO:0000256" key="1">
    <source>
        <dbReference type="SAM" id="MobiDB-lite"/>
    </source>
</evidence>
<sequence length="294" mass="32015">MFSLLDLIGTVDEEANGWLQRRNEHGRFFNPSSPRQAWRIGEVQNITFDTKFQSYNVALWQQYANGKGADLGPVLMNLSCPSGTCASMGGFTWRVETFKFDLDVSDTFLLWMFNGTDPKSQGNTKIPNISSGYFTILEAKAPVDPQGPGTAVVADTTRTDVPATQSSNIITAGNLQSQVSGDSNSMAALVGTTVGIIAAIALLGALVWVLWRRRKRQRATKLSLDTAQPINNTTQPKRVELGESPVSEMSTSSSETKGAWAYEAPPNYVVQPEKRQTQIYELGVGTGMKPAELG</sequence>
<gene>
    <name evidence="3" type="ORF">B0T16DRAFT_454839</name>
</gene>
<comment type="caution">
    <text evidence="3">The sequence shown here is derived from an EMBL/GenBank/DDBJ whole genome shotgun (WGS) entry which is preliminary data.</text>
</comment>
<proteinExistence type="predicted"/>
<dbReference type="CDD" id="cd12087">
    <property type="entry name" value="TM_EGFR-like"/>
    <property type="match status" value="1"/>
</dbReference>